<dbReference type="InterPro" id="IPR057460">
    <property type="entry name" value="CAF17_C"/>
</dbReference>
<evidence type="ECO:0000256" key="1">
    <source>
        <dbReference type="ARBA" id="ARBA00022946"/>
    </source>
</evidence>
<dbReference type="PANTHER" id="PTHR22602:SF0">
    <property type="entry name" value="TRANSFERASE CAF17, MITOCHONDRIAL-RELATED"/>
    <property type="match status" value="1"/>
</dbReference>
<dbReference type="AlphaFoldDB" id="A0A5J6MVE4"/>
<evidence type="ECO:0000313" key="3">
    <source>
        <dbReference type="EMBL" id="QEX21409.1"/>
    </source>
</evidence>
<dbReference type="SUPFAM" id="SSF103025">
    <property type="entry name" value="Folate-binding domain"/>
    <property type="match status" value="1"/>
</dbReference>
<proteinExistence type="predicted"/>
<dbReference type="Gene3D" id="3.30.1360.120">
    <property type="entry name" value="Probable tRNA modification gtpase trme, domain 1"/>
    <property type="match status" value="1"/>
</dbReference>
<evidence type="ECO:0000313" key="4">
    <source>
        <dbReference type="Proteomes" id="UP000325797"/>
    </source>
</evidence>
<dbReference type="InterPro" id="IPR017703">
    <property type="entry name" value="YgfZ/GCV_T_CS"/>
</dbReference>
<reference evidence="3 4" key="1">
    <citation type="submission" date="2019-08" db="EMBL/GenBank/DDBJ databases">
        <title>Hyperibacter terrae gen. nov., sp. nov. and Hyperibacter viscosus sp. nov., two new members in the family Rhodospirillaceae isolated from the rhizosphere of Hypericum perforatum.</title>
        <authorList>
            <person name="Noviana Z."/>
        </authorList>
    </citation>
    <scope>NUCLEOTIDE SEQUENCE [LARGE SCALE GENOMIC DNA]</scope>
    <source>
        <strain evidence="3 4">R5959</strain>
    </source>
</reference>
<dbReference type="InterPro" id="IPR027266">
    <property type="entry name" value="TrmE/GcvT-like"/>
</dbReference>
<dbReference type="EMBL" id="CP042582">
    <property type="protein sequence ID" value="QEX21409.1"/>
    <property type="molecule type" value="Genomic_DNA"/>
</dbReference>
<protein>
    <submittedName>
        <fullName evidence="3">Glycine cleavage system protein T</fullName>
    </submittedName>
</protein>
<feature type="domain" description="CAF17 C-terminal" evidence="2">
    <location>
        <begin position="226"/>
        <end position="303"/>
    </location>
</feature>
<dbReference type="KEGG" id="hadh:FRZ61_13340"/>
<accession>A0A5J6MVE4</accession>
<keyword evidence="1" id="KW-0809">Transit peptide</keyword>
<dbReference type="PANTHER" id="PTHR22602">
    <property type="entry name" value="TRANSFERASE CAF17, MITOCHONDRIAL-RELATED"/>
    <property type="match status" value="1"/>
</dbReference>
<gene>
    <name evidence="3" type="ORF">FRZ61_13340</name>
</gene>
<dbReference type="Pfam" id="PF25455">
    <property type="entry name" value="Beta-barrel_CAF17_C"/>
    <property type="match status" value="1"/>
</dbReference>
<keyword evidence="4" id="KW-1185">Reference proteome</keyword>
<dbReference type="InterPro" id="IPR045179">
    <property type="entry name" value="YgfZ/GcvT"/>
</dbReference>
<dbReference type="RefSeq" id="WP_151115917.1">
    <property type="nucleotide sequence ID" value="NZ_CP042582.1"/>
</dbReference>
<dbReference type="OrthoDB" id="9796287at2"/>
<dbReference type="NCBIfam" id="TIGR03317">
    <property type="entry name" value="ygfZ_signature"/>
    <property type="match status" value="1"/>
</dbReference>
<dbReference type="Proteomes" id="UP000325797">
    <property type="component" value="Chromosome"/>
</dbReference>
<name>A0A5J6MVE4_9PROT</name>
<sequence>MSDSFYLLPETRGLLAIAGEDKVAFLQGLVSNDVAKTAPDRALYSAFLTAQGRYLHDFFLAEAGGSFYVDCEAARRDDLKKRLSLYKLRSKVTIADATASHAVALLYGDGVLRSLGLLPEPGSAKPFAGGVVYVDPRLPALGARAVLPREGAAAALEAAGFKPGDAAAYERLRLSLGVPDGSRDLPVEKAILLENGFDELHAIDWNKGCYLGQELTARTRYRGLVRKRLMPVAIEGPVPAPGTPVMLVDPTTKETREAGEMRSAANGIGLALLRLELVEGTATPPALYAGEAKLTAKKPDWVRLPETLA</sequence>
<evidence type="ECO:0000259" key="2">
    <source>
        <dbReference type="Pfam" id="PF25455"/>
    </source>
</evidence>
<dbReference type="GO" id="GO:0016226">
    <property type="term" value="P:iron-sulfur cluster assembly"/>
    <property type="evidence" value="ECO:0007669"/>
    <property type="project" value="TreeGrafter"/>
</dbReference>
<organism evidence="3 4">
    <name type="scientific">Hypericibacter adhaerens</name>
    <dbReference type="NCBI Taxonomy" id="2602016"/>
    <lineage>
        <taxon>Bacteria</taxon>
        <taxon>Pseudomonadati</taxon>
        <taxon>Pseudomonadota</taxon>
        <taxon>Alphaproteobacteria</taxon>
        <taxon>Rhodospirillales</taxon>
        <taxon>Dongiaceae</taxon>
        <taxon>Hypericibacter</taxon>
    </lineage>
</organism>